<dbReference type="EMBL" id="GL883018">
    <property type="protein sequence ID" value="EGG18188.1"/>
    <property type="molecule type" value="Genomic_DNA"/>
</dbReference>
<accession>F4Q1N8</accession>
<dbReference type="RefSeq" id="XP_004357011.1">
    <property type="nucleotide sequence ID" value="XM_004356956.1"/>
</dbReference>
<evidence type="ECO:0000313" key="1">
    <source>
        <dbReference type="EMBL" id="EGG18188.1"/>
    </source>
</evidence>
<dbReference type="AlphaFoldDB" id="F4Q1N8"/>
<dbReference type="KEGG" id="dfa:DFA_03675"/>
<dbReference type="GeneID" id="14870399"/>
<organism evidence="1 2">
    <name type="scientific">Cavenderia fasciculata</name>
    <name type="common">Slime mold</name>
    <name type="synonym">Dictyostelium fasciculatum</name>
    <dbReference type="NCBI Taxonomy" id="261658"/>
    <lineage>
        <taxon>Eukaryota</taxon>
        <taxon>Amoebozoa</taxon>
        <taxon>Evosea</taxon>
        <taxon>Eumycetozoa</taxon>
        <taxon>Dictyostelia</taxon>
        <taxon>Acytosteliales</taxon>
        <taxon>Cavenderiaceae</taxon>
        <taxon>Cavenderia</taxon>
    </lineage>
</organism>
<evidence type="ECO:0000313" key="2">
    <source>
        <dbReference type="Proteomes" id="UP000007797"/>
    </source>
</evidence>
<reference evidence="2" key="1">
    <citation type="journal article" date="2011" name="Genome Res.">
        <title>Phylogeny-wide analysis of social amoeba genomes highlights ancient origins for complex intercellular communication.</title>
        <authorList>
            <person name="Heidel A.J."/>
            <person name="Lawal H.M."/>
            <person name="Felder M."/>
            <person name="Schilde C."/>
            <person name="Helps N.R."/>
            <person name="Tunggal B."/>
            <person name="Rivero F."/>
            <person name="John U."/>
            <person name="Schleicher M."/>
            <person name="Eichinger L."/>
            <person name="Platzer M."/>
            <person name="Noegel A.A."/>
            <person name="Schaap P."/>
            <person name="Gloeckner G."/>
        </authorList>
    </citation>
    <scope>NUCLEOTIDE SEQUENCE [LARGE SCALE GENOMIC DNA]</scope>
    <source>
        <strain evidence="2">SH3</strain>
    </source>
</reference>
<proteinExistence type="predicted"/>
<sequence>MDTTTTTNLESNPNNNETIDQLLKEIHNEPQLDLKRKIDKLNQITGRRGSINKISSLLTPKTKEEAKFNASLLEQNEKLTRMFGERPEIVMKQ</sequence>
<gene>
    <name evidence="1" type="ORF">DFA_03675</name>
</gene>
<protein>
    <submittedName>
        <fullName evidence="1">Uncharacterized protein</fullName>
    </submittedName>
</protein>
<name>F4Q1N8_CACFS</name>
<dbReference type="OrthoDB" id="29205at2759"/>
<keyword evidence="2" id="KW-1185">Reference proteome</keyword>
<dbReference type="Proteomes" id="UP000007797">
    <property type="component" value="Unassembled WGS sequence"/>
</dbReference>